<dbReference type="InterPro" id="IPR041413">
    <property type="entry name" value="MLTR_LBD"/>
</dbReference>
<dbReference type="CDD" id="cd00093">
    <property type="entry name" value="HTH_XRE"/>
    <property type="match status" value="1"/>
</dbReference>
<dbReference type="Pfam" id="PF17765">
    <property type="entry name" value="MLTR_LBD"/>
    <property type="match status" value="1"/>
</dbReference>
<dbReference type="GO" id="GO:0003677">
    <property type="term" value="F:DNA binding"/>
    <property type="evidence" value="ECO:0007669"/>
    <property type="project" value="InterPro"/>
</dbReference>
<protein>
    <submittedName>
        <fullName evidence="2">Transcriptional regulator</fullName>
    </submittedName>
</protein>
<gene>
    <name evidence="2" type="ORF">Athai_66900</name>
</gene>
<dbReference type="PANTHER" id="PTHR35010">
    <property type="entry name" value="BLL4672 PROTEIN-RELATED"/>
    <property type="match status" value="1"/>
</dbReference>
<dbReference type="InterPro" id="IPR010982">
    <property type="entry name" value="Lambda_DNA-bd_dom_sf"/>
</dbReference>
<evidence type="ECO:0000313" key="3">
    <source>
        <dbReference type="Proteomes" id="UP000611640"/>
    </source>
</evidence>
<dbReference type="RefSeq" id="WP_203965100.1">
    <property type="nucleotide sequence ID" value="NZ_AP023355.1"/>
</dbReference>
<evidence type="ECO:0000313" key="2">
    <source>
        <dbReference type="EMBL" id="BCJ39187.1"/>
    </source>
</evidence>
<feature type="domain" description="HTH cro/C1-type" evidence="1">
    <location>
        <begin position="35"/>
        <end position="83"/>
    </location>
</feature>
<dbReference type="PROSITE" id="PS50943">
    <property type="entry name" value="HTH_CROC1"/>
    <property type="match status" value="1"/>
</dbReference>
<dbReference type="Gene3D" id="3.30.450.180">
    <property type="match status" value="1"/>
</dbReference>
<reference evidence="2 3" key="1">
    <citation type="submission" date="2020-08" db="EMBL/GenBank/DDBJ databases">
        <title>Whole genome shotgun sequence of Actinocatenispora thailandica NBRC 105041.</title>
        <authorList>
            <person name="Komaki H."/>
            <person name="Tamura T."/>
        </authorList>
    </citation>
    <scope>NUCLEOTIDE SEQUENCE [LARGE SCALE GENOMIC DNA]</scope>
    <source>
        <strain evidence="2 3">NBRC 105041</strain>
    </source>
</reference>
<name>A0A7R7I0A7_9ACTN</name>
<dbReference type="KEGG" id="atl:Athai_66900"/>
<dbReference type="EMBL" id="AP023355">
    <property type="protein sequence ID" value="BCJ39187.1"/>
    <property type="molecule type" value="Genomic_DNA"/>
</dbReference>
<dbReference type="Gene3D" id="1.10.260.40">
    <property type="entry name" value="lambda repressor-like DNA-binding domains"/>
    <property type="match status" value="1"/>
</dbReference>
<evidence type="ECO:0000259" key="1">
    <source>
        <dbReference type="PROSITE" id="PS50943"/>
    </source>
</evidence>
<dbReference type="PANTHER" id="PTHR35010:SF2">
    <property type="entry name" value="BLL4672 PROTEIN"/>
    <property type="match status" value="1"/>
</dbReference>
<accession>A0A7R7I0A7</accession>
<organism evidence="2 3">
    <name type="scientific">Actinocatenispora thailandica</name>
    <dbReference type="NCBI Taxonomy" id="227318"/>
    <lineage>
        <taxon>Bacteria</taxon>
        <taxon>Bacillati</taxon>
        <taxon>Actinomycetota</taxon>
        <taxon>Actinomycetes</taxon>
        <taxon>Micromonosporales</taxon>
        <taxon>Micromonosporaceae</taxon>
        <taxon>Actinocatenispora</taxon>
    </lineage>
</organism>
<keyword evidence="3" id="KW-1185">Reference proteome</keyword>
<proteinExistence type="predicted"/>
<dbReference type="SUPFAM" id="SSF47413">
    <property type="entry name" value="lambda repressor-like DNA-binding domains"/>
    <property type="match status" value="1"/>
</dbReference>
<dbReference type="SMART" id="SM00530">
    <property type="entry name" value="HTH_XRE"/>
    <property type="match status" value="1"/>
</dbReference>
<dbReference type="InterPro" id="IPR001387">
    <property type="entry name" value="Cro/C1-type_HTH"/>
</dbReference>
<sequence length="289" mass="31648">MAPNPRELGELLRSRRARLSPADVGLPAGPRRRTAGLRREEVAALAAISPTYYTFLEQGRAVTPSRQVLDAIAAALRLDDGERAHLHELVHGTAPATAPPAAEALAPGLGALVDRLDPAPAYVTGRRFDVLAANRSVRLLWTNWPAVPVADRNMVWWMFTDPAAREVLVEWEREAAALLGRYRATAARYPDDPSFAALTDRLHAASAEVRAWWPRHQITRVGGGHKLLRHPALGEFRLDHVVLTVADAADQKLVAFDATAEILARLADLPDPPACHDRAMTTGSDRPRR</sequence>
<dbReference type="AlphaFoldDB" id="A0A7R7I0A7"/>
<dbReference type="Pfam" id="PF13560">
    <property type="entry name" value="HTH_31"/>
    <property type="match status" value="1"/>
</dbReference>
<dbReference type="Proteomes" id="UP000611640">
    <property type="component" value="Chromosome"/>
</dbReference>